<feature type="binding site" evidence="9">
    <location>
        <position position="405"/>
    </location>
    <ligand>
        <name>L-serine</name>
        <dbReference type="ChEBI" id="CHEBI:33384"/>
    </ligand>
</feature>
<dbReference type="AlphaFoldDB" id="A0A6C1DSW5"/>
<dbReference type="GO" id="GO:0004828">
    <property type="term" value="F:serine-tRNA ligase activity"/>
    <property type="evidence" value="ECO:0007669"/>
    <property type="project" value="UniProtKB-EC"/>
</dbReference>
<dbReference type="FunFam" id="3.30.930.10:FF:000069">
    <property type="entry name" value="Seryl-tRNA synthetase"/>
    <property type="match status" value="1"/>
</dbReference>
<evidence type="ECO:0000256" key="3">
    <source>
        <dbReference type="ARBA" id="ARBA00022741"/>
    </source>
</evidence>
<evidence type="ECO:0000256" key="2">
    <source>
        <dbReference type="ARBA" id="ARBA00022598"/>
    </source>
</evidence>
<evidence type="ECO:0000313" key="13">
    <source>
        <dbReference type="EMBL" id="QID79861.1"/>
    </source>
</evidence>
<dbReference type="CDD" id="cd00770">
    <property type="entry name" value="SerRS_core"/>
    <property type="match status" value="1"/>
</dbReference>
<sequence length="446" mass="50418">MIIRRLFSISNRSFFLKKPQFDVKRIIEMIPQYQTSIQNRELIEADSIIRSLQLLGERYQNIKEIDKVIADIQIQRKSIEAQIKKDKTKITEYSAALKALKEQYNDQNSKSSELKKKILETCKSLPNTLDPTVPLDAPQIEQWINPLKTHKTSEAQAHVDIMLKKNMLDLQTASNVTGMSWYYLLNDGARLEQALVAYALKKANENGFSSCVPPSITKKELIDACGFNPRDMNNERQIYALQDTNLGLVATAEIPLAGLGANKVLELNSGECSKKLVGVSRCYRAEAGARGKDTKGLYRVHEFTKVELFCWSKPETSAKVLEEIKQFQISVVEELGIPAKVLNMPSNDLGNPAFKKYDIEAWMPGRGKFGEISSASNCTDFQSRRLNTKYRDDNTGKLEYVHTLNGTAMAIPRVIVALVENFYDPSTGKISVPECLREFMNGQRYI</sequence>
<dbReference type="InterPro" id="IPR002317">
    <property type="entry name" value="Ser-tRNA-ligase_type_1"/>
</dbReference>
<name>A0A6C1DSW5_SACPS</name>
<feature type="binding site" evidence="10">
    <location>
        <begin position="284"/>
        <end position="286"/>
    </location>
    <ligand>
        <name>ATP</name>
        <dbReference type="ChEBI" id="CHEBI:30616"/>
    </ligand>
</feature>
<dbReference type="SUPFAM" id="SSF46589">
    <property type="entry name" value="tRNA-binding arm"/>
    <property type="match status" value="1"/>
</dbReference>
<dbReference type="Gene3D" id="3.30.930.10">
    <property type="entry name" value="Bira Bifunctional Protein, Domain 2"/>
    <property type="match status" value="1"/>
</dbReference>
<dbReference type="InterPro" id="IPR033729">
    <property type="entry name" value="SerRS_core"/>
</dbReference>
<dbReference type="EC" id="6.1.1.11" evidence="1"/>
<proteinExistence type="predicted"/>
<dbReference type="InterPro" id="IPR010978">
    <property type="entry name" value="tRNA-bd_arm"/>
</dbReference>
<evidence type="ECO:0000256" key="1">
    <source>
        <dbReference type="ARBA" id="ARBA00012840"/>
    </source>
</evidence>
<dbReference type="PRINTS" id="PR00981">
    <property type="entry name" value="TRNASYNTHSER"/>
</dbReference>
<feature type="domain" description="Aminoacyl-transfer RNA synthetases class-II family profile" evidence="12">
    <location>
        <begin position="156"/>
        <end position="433"/>
    </location>
</feature>
<evidence type="ECO:0000256" key="9">
    <source>
        <dbReference type="PIRSR" id="PIRSR001529-1"/>
    </source>
</evidence>
<organism evidence="13 14">
    <name type="scientific">Saccharomyces pastorianus</name>
    <name type="common">Lager yeast</name>
    <name type="synonym">Saccharomyces cerevisiae x Saccharomyces eubayanus</name>
    <dbReference type="NCBI Taxonomy" id="27292"/>
    <lineage>
        <taxon>Eukaryota</taxon>
        <taxon>Fungi</taxon>
        <taxon>Dikarya</taxon>
        <taxon>Ascomycota</taxon>
        <taxon>Saccharomycotina</taxon>
        <taxon>Saccharomycetes</taxon>
        <taxon>Saccharomycetales</taxon>
        <taxon>Saccharomycetaceae</taxon>
        <taxon>Saccharomyces</taxon>
    </lineage>
</organism>
<accession>A0A6C1DSW5</accession>
<dbReference type="EMBL" id="CP048989">
    <property type="protein sequence ID" value="QID79861.1"/>
    <property type="molecule type" value="Genomic_DNA"/>
</dbReference>
<dbReference type="InterPro" id="IPR002314">
    <property type="entry name" value="aa-tRNA-synt_IIb"/>
</dbReference>
<evidence type="ECO:0000256" key="4">
    <source>
        <dbReference type="ARBA" id="ARBA00022840"/>
    </source>
</evidence>
<dbReference type="Pfam" id="PF00587">
    <property type="entry name" value="tRNA-synt_2b"/>
    <property type="match status" value="1"/>
</dbReference>
<keyword evidence="5" id="KW-0648">Protein biosynthesis</keyword>
<feature type="binding site" evidence="10">
    <location>
        <begin position="371"/>
        <end position="374"/>
    </location>
    <ligand>
        <name>ATP</name>
        <dbReference type="ChEBI" id="CHEBI:30616"/>
    </ligand>
</feature>
<feature type="binding site" evidence="9">
    <location>
        <position position="251"/>
    </location>
    <ligand>
        <name>L-serine</name>
        <dbReference type="ChEBI" id="CHEBI:33384"/>
    </ligand>
</feature>
<evidence type="ECO:0000256" key="5">
    <source>
        <dbReference type="ARBA" id="ARBA00022917"/>
    </source>
</evidence>
<evidence type="ECO:0000259" key="12">
    <source>
        <dbReference type="PROSITE" id="PS50862"/>
    </source>
</evidence>
<dbReference type="GO" id="GO:0005524">
    <property type="term" value="F:ATP binding"/>
    <property type="evidence" value="ECO:0007669"/>
    <property type="project" value="UniProtKB-KW"/>
</dbReference>
<dbReference type="Proteomes" id="UP000501346">
    <property type="component" value="Chromosome ScVIII"/>
</dbReference>
<dbReference type="OrthoDB" id="10264585at2759"/>
<protein>
    <recommendedName>
        <fullName evidence="1">serine--tRNA ligase</fullName>
        <ecNumber evidence="1">6.1.1.11</ecNumber>
    </recommendedName>
    <alternativeName>
        <fullName evidence="7">Seryl-tRNA synthetase</fullName>
    </alternativeName>
    <alternativeName>
        <fullName evidence="8">Seryl-tRNA(Ser) synthetase</fullName>
    </alternativeName>
</protein>
<feature type="coiled-coil region" evidence="11">
    <location>
        <begin position="83"/>
        <end position="117"/>
    </location>
</feature>
<keyword evidence="14" id="KW-1185">Reference proteome</keyword>
<evidence type="ECO:0000256" key="10">
    <source>
        <dbReference type="PIRSR" id="PIRSR001529-2"/>
    </source>
</evidence>
<keyword evidence="2 13" id="KW-0436">Ligase</keyword>
<keyword evidence="6" id="KW-0030">Aminoacyl-tRNA synthetase</keyword>
<feature type="binding site" evidence="9">
    <location>
        <position position="284"/>
    </location>
    <ligand>
        <name>L-serine</name>
        <dbReference type="ChEBI" id="CHEBI:33384"/>
    </ligand>
</feature>
<feature type="site" description="Important for serine binding" evidence="9">
    <location>
        <position position="407"/>
    </location>
</feature>
<dbReference type="SUPFAM" id="SSF55681">
    <property type="entry name" value="Class II aaRS and biotin synthetases"/>
    <property type="match status" value="1"/>
</dbReference>
<dbReference type="PROSITE" id="PS50862">
    <property type="entry name" value="AA_TRNA_LIGASE_II"/>
    <property type="match status" value="1"/>
</dbReference>
<evidence type="ECO:0000256" key="11">
    <source>
        <dbReference type="SAM" id="Coils"/>
    </source>
</evidence>
<dbReference type="PIRSF" id="PIRSF001529">
    <property type="entry name" value="Ser-tRNA-synth_IIa"/>
    <property type="match status" value="1"/>
</dbReference>
<dbReference type="InterPro" id="IPR045864">
    <property type="entry name" value="aa-tRNA-synth_II/BPL/LPL"/>
</dbReference>
<evidence type="ECO:0000256" key="6">
    <source>
        <dbReference type="ARBA" id="ARBA00023146"/>
    </source>
</evidence>
<feature type="binding site" evidence="9">
    <location>
        <position position="307"/>
    </location>
    <ligand>
        <name>L-serine</name>
        <dbReference type="ChEBI" id="CHEBI:33384"/>
    </ligand>
</feature>
<dbReference type="GO" id="GO:0006434">
    <property type="term" value="P:seryl-tRNA aminoacylation"/>
    <property type="evidence" value="ECO:0007669"/>
    <property type="project" value="InterPro"/>
</dbReference>
<evidence type="ECO:0000313" key="14">
    <source>
        <dbReference type="Proteomes" id="UP000501346"/>
    </source>
</evidence>
<gene>
    <name evidence="13" type="primary">DIA4_1</name>
    <name evidence="13" type="ORF">GRS66_002158</name>
</gene>
<reference evidence="13 14" key="1">
    <citation type="journal article" date="2019" name="BMC Genomics">
        <title>Chromosome level assembly and comparative genome analysis confirm lager-brewing yeasts originated from a single hybridization.</title>
        <authorList>
            <person name="Salazar A.N."/>
            <person name="Gorter de Vries A.R."/>
            <person name="van den Broek M."/>
            <person name="Brouwers N."/>
            <person name="de la Torre Cortes P."/>
            <person name="Kuijpers N.G.A."/>
            <person name="Daran J.G."/>
            <person name="Abeel T."/>
        </authorList>
    </citation>
    <scope>NUCLEOTIDE SEQUENCE [LARGE SCALE GENOMIC DNA]</scope>
    <source>
        <strain evidence="13 14">CBS 1483</strain>
    </source>
</reference>
<dbReference type="PANTHER" id="PTHR11778">
    <property type="entry name" value="SERYL-TRNA SYNTHETASE"/>
    <property type="match status" value="1"/>
</dbReference>
<evidence type="ECO:0000256" key="7">
    <source>
        <dbReference type="ARBA" id="ARBA00031113"/>
    </source>
</evidence>
<dbReference type="NCBIfam" id="TIGR00414">
    <property type="entry name" value="serS"/>
    <property type="match status" value="1"/>
</dbReference>
<dbReference type="InterPro" id="IPR006195">
    <property type="entry name" value="aa-tRNA-synth_II"/>
</dbReference>
<keyword evidence="3" id="KW-0547">Nucleotide-binding</keyword>
<evidence type="ECO:0000256" key="8">
    <source>
        <dbReference type="ARBA" id="ARBA00034892"/>
    </source>
</evidence>
<keyword evidence="4 10" id="KW-0067">ATP-binding</keyword>
<feature type="binding site" evidence="10">
    <location>
        <begin position="300"/>
        <end position="303"/>
    </location>
    <ligand>
        <name>ATP</name>
        <dbReference type="ChEBI" id="CHEBI:30616"/>
    </ligand>
</feature>
<keyword evidence="11" id="KW-0175">Coiled coil</keyword>